<feature type="region of interest" description="Disordered" evidence="1">
    <location>
        <begin position="35"/>
        <end position="71"/>
    </location>
</feature>
<gene>
    <name evidence="3" type="ORF">MQN93_13170</name>
</gene>
<feature type="compositionally biased region" description="Low complexity" evidence="1">
    <location>
        <begin position="52"/>
        <end position="65"/>
    </location>
</feature>
<evidence type="ECO:0000313" key="3">
    <source>
        <dbReference type="EMBL" id="MCI3240673.1"/>
    </source>
</evidence>
<organism evidence="3 4">
    <name type="scientific">Streptomyces spinosisporus</name>
    <dbReference type="NCBI Taxonomy" id="2927582"/>
    <lineage>
        <taxon>Bacteria</taxon>
        <taxon>Bacillati</taxon>
        <taxon>Actinomycetota</taxon>
        <taxon>Actinomycetes</taxon>
        <taxon>Kitasatosporales</taxon>
        <taxon>Streptomycetaceae</taxon>
        <taxon>Streptomyces</taxon>
    </lineage>
</organism>
<name>A0ABS9XF05_9ACTN</name>
<proteinExistence type="predicted"/>
<evidence type="ECO:0000256" key="2">
    <source>
        <dbReference type="SAM" id="SignalP"/>
    </source>
</evidence>
<accession>A0ABS9XF05</accession>
<dbReference type="Proteomes" id="UP001165270">
    <property type="component" value="Unassembled WGS sequence"/>
</dbReference>
<feature type="chain" id="PRO_5046978426" description="Lipoprotein" evidence="2">
    <location>
        <begin position="25"/>
        <end position="268"/>
    </location>
</feature>
<keyword evidence="4" id="KW-1185">Reference proteome</keyword>
<comment type="caution">
    <text evidence="3">The sequence shown here is derived from an EMBL/GenBank/DDBJ whole genome shotgun (WGS) entry which is preliminary data.</text>
</comment>
<dbReference type="EMBL" id="JALDAX010000004">
    <property type="protein sequence ID" value="MCI3240673.1"/>
    <property type="molecule type" value="Genomic_DNA"/>
</dbReference>
<keyword evidence="2" id="KW-0732">Signal</keyword>
<sequence>MIRIPSRVVVASVLSLGALGSASACGVVSQVKAQAPQHSAGPSPAAPPSPKTPTSSKSPSSPSSPTLTEAQAQAALVTEGDLGEPWAPTQGAATWRDGVLKATAEAPDCRRLLDALYTDDLFGATSGTRAVTGLDDTVDQAQLRYQVLALDPADVDRTLAWLGALPQTCGSFTALTDHGAVEGVRVDAAELPEVGDARQGLRVTFTGRTAEGEQPLLTLDVAVVRVGDDTIALTHGGPGYVSSDATNAFVQVGVQRLADVRKQARLRV</sequence>
<dbReference type="PROSITE" id="PS51257">
    <property type="entry name" value="PROKAR_LIPOPROTEIN"/>
    <property type="match status" value="1"/>
</dbReference>
<evidence type="ECO:0000313" key="4">
    <source>
        <dbReference type="Proteomes" id="UP001165270"/>
    </source>
</evidence>
<evidence type="ECO:0008006" key="5">
    <source>
        <dbReference type="Google" id="ProtNLM"/>
    </source>
</evidence>
<evidence type="ECO:0000256" key="1">
    <source>
        <dbReference type="SAM" id="MobiDB-lite"/>
    </source>
</evidence>
<dbReference type="RefSeq" id="WP_242709630.1">
    <property type="nucleotide sequence ID" value="NZ_JALDAX010000004.1"/>
</dbReference>
<reference evidence="3" key="1">
    <citation type="submission" date="2022-03" db="EMBL/GenBank/DDBJ databases">
        <title>Streptomyces 7R015 and 7R016 isolated from Barleria lupulina in Thailand.</title>
        <authorList>
            <person name="Kanchanasin P."/>
            <person name="Phongsopitanun W."/>
            <person name="Tanasupawat S."/>
        </authorList>
    </citation>
    <scope>NUCLEOTIDE SEQUENCE</scope>
    <source>
        <strain evidence="3">7R016</strain>
    </source>
</reference>
<protein>
    <recommendedName>
        <fullName evidence="5">Lipoprotein</fullName>
    </recommendedName>
</protein>
<feature type="signal peptide" evidence="2">
    <location>
        <begin position="1"/>
        <end position="24"/>
    </location>
</feature>